<dbReference type="Pfam" id="PF17784">
    <property type="entry name" value="Sulfotransfer_4"/>
    <property type="match status" value="1"/>
</dbReference>
<name>A0A1L9RZA7_ASPWE</name>
<sequence>MDSLKEIIYTLPSPPPRTRTKPLTLICVGPPRSVTESLSVALTQLSLKTYHGWDLVFEEDAGHIQSWANLAQRKFSNQGVPDGDVRISRAEFDAILGDVDAVIDLPASIFAAELIAAYPEAKVIINTRRDLDAWRTSVLKTIVGAIEDKWSIWLLSIFSTELYWTWEATMHYGIPGLFRSTSIRKGVVDNGKWIYREHCNMVRGLVSDKERLLEWSVEDGWVPLCKFLNKTPPTSAFPKTNDPASFAQGVDRIMKPRVNKALRNLVISTSLLLVFVASIFKYSK</sequence>
<proteinExistence type="predicted"/>
<protein>
    <recommendedName>
        <fullName evidence="4">P-loop containing nucleoside triphosphate hydrolase protein</fullName>
    </recommendedName>
</protein>
<accession>A0A1L9RZA7</accession>
<keyword evidence="1" id="KW-1133">Transmembrane helix</keyword>
<keyword evidence="1" id="KW-0472">Membrane</keyword>
<evidence type="ECO:0000313" key="3">
    <source>
        <dbReference type="Proteomes" id="UP000184383"/>
    </source>
</evidence>
<dbReference type="Proteomes" id="UP000184383">
    <property type="component" value="Unassembled WGS sequence"/>
</dbReference>
<dbReference type="STRING" id="1073089.A0A1L9RZA7"/>
<evidence type="ECO:0000256" key="1">
    <source>
        <dbReference type="SAM" id="Phobius"/>
    </source>
</evidence>
<organism evidence="2 3">
    <name type="scientific">Aspergillus wentii DTO 134E9</name>
    <dbReference type="NCBI Taxonomy" id="1073089"/>
    <lineage>
        <taxon>Eukaryota</taxon>
        <taxon>Fungi</taxon>
        <taxon>Dikarya</taxon>
        <taxon>Ascomycota</taxon>
        <taxon>Pezizomycotina</taxon>
        <taxon>Eurotiomycetes</taxon>
        <taxon>Eurotiomycetidae</taxon>
        <taxon>Eurotiales</taxon>
        <taxon>Aspergillaceae</taxon>
        <taxon>Aspergillus</taxon>
        <taxon>Aspergillus subgen. Cremei</taxon>
    </lineage>
</organism>
<dbReference type="VEuPathDB" id="FungiDB:ASPWEDRAFT_47045"/>
<dbReference type="SUPFAM" id="SSF52540">
    <property type="entry name" value="P-loop containing nucleoside triphosphate hydrolases"/>
    <property type="match status" value="1"/>
</dbReference>
<reference evidence="3" key="1">
    <citation type="journal article" date="2017" name="Genome Biol.">
        <title>Comparative genomics reveals high biological diversity and specific adaptations in the industrially and medically important fungal genus Aspergillus.</title>
        <authorList>
            <person name="de Vries R.P."/>
            <person name="Riley R."/>
            <person name="Wiebenga A."/>
            <person name="Aguilar-Osorio G."/>
            <person name="Amillis S."/>
            <person name="Uchima C.A."/>
            <person name="Anderluh G."/>
            <person name="Asadollahi M."/>
            <person name="Askin M."/>
            <person name="Barry K."/>
            <person name="Battaglia E."/>
            <person name="Bayram O."/>
            <person name="Benocci T."/>
            <person name="Braus-Stromeyer S.A."/>
            <person name="Caldana C."/>
            <person name="Canovas D."/>
            <person name="Cerqueira G.C."/>
            <person name="Chen F."/>
            <person name="Chen W."/>
            <person name="Choi C."/>
            <person name="Clum A."/>
            <person name="Dos Santos R.A."/>
            <person name="Damasio A.R."/>
            <person name="Diallinas G."/>
            <person name="Emri T."/>
            <person name="Fekete E."/>
            <person name="Flipphi M."/>
            <person name="Freyberg S."/>
            <person name="Gallo A."/>
            <person name="Gournas C."/>
            <person name="Habgood R."/>
            <person name="Hainaut M."/>
            <person name="Harispe M.L."/>
            <person name="Henrissat B."/>
            <person name="Hilden K.S."/>
            <person name="Hope R."/>
            <person name="Hossain A."/>
            <person name="Karabika E."/>
            <person name="Karaffa L."/>
            <person name="Karanyi Z."/>
            <person name="Krasevec N."/>
            <person name="Kuo A."/>
            <person name="Kusch H."/>
            <person name="LaButti K."/>
            <person name="Lagendijk E.L."/>
            <person name="Lapidus A."/>
            <person name="Levasseur A."/>
            <person name="Lindquist E."/>
            <person name="Lipzen A."/>
            <person name="Logrieco A.F."/>
            <person name="MacCabe A."/>
            <person name="Maekelae M.R."/>
            <person name="Malavazi I."/>
            <person name="Melin P."/>
            <person name="Meyer V."/>
            <person name="Mielnichuk N."/>
            <person name="Miskei M."/>
            <person name="Molnar A.P."/>
            <person name="Mule G."/>
            <person name="Ngan C.Y."/>
            <person name="Orejas M."/>
            <person name="Orosz E."/>
            <person name="Ouedraogo J.P."/>
            <person name="Overkamp K.M."/>
            <person name="Park H.-S."/>
            <person name="Perrone G."/>
            <person name="Piumi F."/>
            <person name="Punt P.J."/>
            <person name="Ram A.F."/>
            <person name="Ramon A."/>
            <person name="Rauscher S."/>
            <person name="Record E."/>
            <person name="Riano-Pachon D.M."/>
            <person name="Robert V."/>
            <person name="Roehrig J."/>
            <person name="Ruller R."/>
            <person name="Salamov A."/>
            <person name="Salih N.S."/>
            <person name="Samson R.A."/>
            <person name="Sandor E."/>
            <person name="Sanguinetti M."/>
            <person name="Schuetze T."/>
            <person name="Sepcic K."/>
            <person name="Shelest E."/>
            <person name="Sherlock G."/>
            <person name="Sophianopoulou V."/>
            <person name="Squina F.M."/>
            <person name="Sun H."/>
            <person name="Susca A."/>
            <person name="Todd R.B."/>
            <person name="Tsang A."/>
            <person name="Unkles S.E."/>
            <person name="van de Wiele N."/>
            <person name="van Rossen-Uffink D."/>
            <person name="Oliveira J.V."/>
            <person name="Vesth T.C."/>
            <person name="Visser J."/>
            <person name="Yu J.-H."/>
            <person name="Zhou M."/>
            <person name="Andersen M.R."/>
            <person name="Archer D.B."/>
            <person name="Baker S.E."/>
            <person name="Benoit I."/>
            <person name="Brakhage A.A."/>
            <person name="Braus G.H."/>
            <person name="Fischer R."/>
            <person name="Frisvad J.C."/>
            <person name="Goldman G.H."/>
            <person name="Houbraken J."/>
            <person name="Oakley B."/>
            <person name="Pocsi I."/>
            <person name="Scazzocchio C."/>
            <person name="Seiboth B."/>
            <person name="vanKuyk P.A."/>
            <person name="Wortman J."/>
            <person name="Dyer P.S."/>
            <person name="Grigoriev I.V."/>
        </authorList>
    </citation>
    <scope>NUCLEOTIDE SEQUENCE [LARGE SCALE GENOMIC DNA]</scope>
    <source>
        <strain evidence="3">DTO 134E9</strain>
    </source>
</reference>
<evidence type="ECO:0008006" key="4">
    <source>
        <dbReference type="Google" id="ProtNLM"/>
    </source>
</evidence>
<dbReference type="PANTHER" id="PTHR36978">
    <property type="entry name" value="P-LOOP CONTAINING NUCLEOTIDE TRIPHOSPHATE HYDROLASE"/>
    <property type="match status" value="1"/>
</dbReference>
<evidence type="ECO:0000313" key="2">
    <source>
        <dbReference type="EMBL" id="OJJ40148.1"/>
    </source>
</evidence>
<dbReference type="InterPro" id="IPR040632">
    <property type="entry name" value="Sulfotransfer_4"/>
</dbReference>
<keyword evidence="1" id="KW-0812">Transmembrane</keyword>
<dbReference type="PANTHER" id="PTHR36978:SF8">
    <property type="entry name" value="NAD DEPENDENT EPIMERASE_DEHYDRATASE"/>
    <property type="match status" value="1"/>
</dbReference>
<dbReference type="InterPro" id="IPR027417">
    <property type="entry name" value="P-loop_NTPase"/>
</dbReference>
<dbReference type="EMBL" id="KV878209">
    <property type="protein sequence ID" value="OJJ40148.1"/>
    <property type="molecule type" value="Genomic_DNA"/>
</dbReference>
<dbReference type="RefSeq" id="XP_040693824.1">
    <property type="nucleotide sequence ID" value="XM_040836892.1"/>
</dbReference>
<dbReference type="AlphaFoldDB" id="A0A1L9RZA7"/>
<gene>
    <name evidence="2" type="ORF">ASPWEDRAFT_47045</name>
</gene>
<keyword evidence="3" id="KW-1185">Reference proteome</keyword>
<dbReference type="Gene3D" id="3.40.50.300">
    <property type="entry name" value="P-loop containing nucleotide triphosphate hydrolases"/>
    <property type="match status" value="1"/>
</dbReference>
<dbReference type="GeneID" id="63752740"/>
<dbReference type="OrthoDB" id="408152at2759"/>
<feature type="transmembrane region" description="Helical" evidence="1">
    <location>
        <begin position="261"/>
        <end position="280"/>
    </location>
</feature>